<feature type="transmembrane region" description="Helical" evidence="1">
    <location>
        <begin position="7"/>
        <end position="29"/>
    </location>
</feature>
<keyword evidence="3" id="KW-1185">Reference proteome</keyword>
<evidence type="ECO:0000256" key="1">
    <source>
        <dbReference type="SAM" id="Phobius"/>
    </source>
</evidence>
<keyword evidence="1" id="KW-0472">Membrane</keyword>
<keyword evidence="1" id="KW-1133">Transmembrane helix</keyword>
<name>A0A075TVB3_9LACO</name>
<dbReference type="AlphaFoldDB" id="A0A075TVB3"/>
<sequence length="192" mass="22569">MKKMITIICTGIALPIVSVIICILVYANFSQYFMYYTVQKYGETDYYNVLNTDLRTTTTNSLSETSEFKLSGIGTRHPSKILAYKVEAKNSWRDVEDITLHADASYEVYDKSGISAYFYDKKEPQNKYRFVLSPDNTWIKDRYENETISNVEKDKTYNLFKQGTDNYIKVQLNYEGEPKSWRNLQWLFNLTH</sequence>
<reference evidence="2 3" key="1">
    <citation type="journal article" date="2014" name="Genome Announc.">
        <title>Complete Genome Sequences of Fish Pathogenic Weissella ceti Strains WS74 and WS105.</title>
        <authorList>
            <person name="Figueiredo H.C."/>
            <person name="Leal C.A."/>
            <person name="Dorella F.A."/>
            <person name="Carvalho A.F."/>
            <person name="Soares S.C."/>
            <person name="Pereira F.L."/>
            <person name="Azevedo V.A."/>
        </authorList>
    </citation>
    <scope>NUCLEOTIDE SEQUENCE [LARGE SCALE GENOMIC DNA]</scope>
    <source>
        <strain evidence="2 3">WS74</strain>
    </source>
</reference>
<dbReference type="Proteomes" id="UP000029079">
    <property type="component" value="Chromosome"/>
</dbReference>
<proteinExistence type="predicted"/>
<organism evidence="2 3">
    <name type="scientific">Weissella ceti</name>
    <dbReference type="NCBI Taxonomy" id="759620"/>
    <lineage>
        <taxon>Bacteria</taxon>
        <taxon>Bacillati</taxon>
        <taxon>Bacillota</taxon>
        <taxon>Bacilli</taxon>
        <taxon>Lactobacillales</taxon>
        <taxon>Lactobacillaceae</taxon>
        <taxon>Weissella</taxon>
    </lineage>
</organism>
<dbReference type="RefSeq" id="WP_009765352.1">
    <property type="nucleotide sequence ID" value="NZ_CP009223.1"/>
</dbReference>
<evidence type="ECO:0000313" key="2">
    <source>
        <dbReference type="EMBL" id="AIM62803.1"/>
    </source>
</evidence>
<evidence type="ECO:0000313" key="3">
    <source>
        <dbReference type="Proteomes" id="UP000029079"/>
    </source>
</evidence>
<accession>A0A075TVB3</accession>
<keyword evidence="1" id="KW-0812">Transmembrane</keyword>
<protein>
    <submittedName>
        <fullName evidence="2">Uncharacterized protein</fullName>
    </submittedName>
</protein>
<reference evidence="3" key="2">
    <citation type="submission" date="2014-08" db="EMBL/GenBank/DDBJ databases">
        <title>Complete genome of Weissella ceti strain WS74 isolated from diseased rainbow trout in Brazil.</title>
        <authorList>
            <person name="Figueiredo H.C.P."/>
            <person name="Leal C.A.G."/>
            <person name="Pereira F.L."/>
            <person name="Soares S.C."/>
            <person name="Dorella F.A."/>
            <person name="Carvalho A.F."/>
            <person name="Azevedo V.A.C."/>
        </authorList>
    </citation>
    <scope>NUCLEOTIDE SEQUENCE [LARGE SCALE GENOMIC DNA]</scope>
    <source>
        <strain evidence="3">WS74</strain>
    </source>
</reference>
<dbReference type="KEGG" id="wct:WS74_0551"/>
<gene>
    <name evidence="2" type="ORF">WS74_0551</name>
</gene>
<dbReference type="KEGG" id="wce:WS08_0550"/>
<dbReference type="EMBL" id="CP009223">
    <property type="protein sequence ID" value="AIM62803.1"/>
    <property type="molecule type" value="Genomic_DNA"/>
</dbReference>